<evidence type="ECO:0000313" key="2">
    <source>
        <dbReference type="Proteomes" id="UP000197156"/>
    </source>
</evidence>
<dbReference type="AlphaFoldDB" id="A0A218P369"/>
<dbReference type="SUPFAM" id="SSF52317">
    <property type="entry name" value="Class I glutamine amidotransferase-like"/>
    <property type="match status" value="1"/>
</dbReference>
<dbReference type="Proteomes" id="UP000197156">
    <property type="component" value="Chromosome"/>
</dbReference>
<dbReference type="EMBL" id="CP014854">
    <property type="protein sequence ID" value="ASI99367.1"/>
    <property type="molecule type" value="Genomic_DNA"/>
</dbReference>
<evidence type="ECO:0000313" key="1">
    <source>
        <dbReference type="EMBL" id="ASI99367.1"/>
    </source>
</evidence>
<gene>
    <name evidence="1" type="ORF">A3L02_07265</name>
</gene>
<keyword evidence="2" id="KW-1185">Reference proteome</keyword>
<organism evidence="1 2">
    <name type="scientific">Thermococcus celer Vu 13 = JCM 8558</name>
    <dbReference type="NCBI Taxonomy" id="1293037"/>
    <lineage>
        <taxon>Archaea</taxon>
        <taxon>Methanobacteriati</taxon>
        <taxon>Methanobacteriota</taxon>
        <taxon>Thermococci</taxon>
        <taxon>Thermococcales</taxon>
        <taxon>Thermococcaceae</taxon>
        <taxon>Thermococcus</taxon>
    </lineage>
</organism>
<dbReference type="RefSeq" id="WP_088863300.1">
    <property type="nucleotide sequence ID" value="NZ_CP014854.1"/>
</dbReference>
<dbReference type="KEGG" id="tce:A3L02_07265"/>
<dbReference type="InterPro" id="IPR029062">
    <property type="entry name" value="Class_I_gatase-like"/>
</dbReference>
<dbReference type="OrthoDB" id="101158at2157"/>
<name>A0A218P369_THECE</name>
<proteinExistence type="predicted"/>
<dbReference type="GeneID" id="33324548"/>
<reference evidence="1 2" key="1">
    <citation type="submission" date="2016-03" db="EMBL/GenBank/DDBJ databases">
        <title>Complete genome sequence of Thermococcus celer.</title>
        <authorList>
            <person name="Oger P.M."/>
        </authorList>
    </citation>
    <scope>NUCLEOTIDE SEQUENCE [LARGE SCALE GENOMIC DNA]</scope>
    <source>
        <strain evidence="1 2">Vu 13</strain>
    </source>
</reference>
<sequence length="443" mass="49952">MKIKASLILILIILSTLVSSSTVSASSPAKAPRLLIVCSDAEDVMFANSLSTRGFDVDILYLGKDLPGDRSKLSDLTYLVKYDEVWIPDLNFRWTEGGRLTAEETEVLSEYVRRGGALIVGLNTYTQSWSRSLEEITGTRLLRIEAPKTDSADWDIVYEGSEYAYNDTYQAVVVNVYRGEVIARYKNGLPAVTISRFGDGVGVLMTFNPVNALMDRPNFVGLYSEIGLKAIEERSTPPRPLSNGELLKLQLKNLLMNPLVMPLLLLVVLEVLGYVGLMPQGITVLLAVPLLPFSKFLLKRPLYERIMETVVTLKGVTLSELSEETEVTRRRLKFPLAFLILNHRINLVDLRHLGENETLIVLRGFEGEGVASWAVRRYPRLMEIIANTPGVAIIDLAHRVNMPPYDVLRLMRELSKYGVVEVRKMVVDYEVYPMKPLLRWFEL</sequence>
<accession>A0A218P369</accession>
<dbReference type="CDD" id="cd03143">
    <property type="entry name" value="A4_beta-galactosidase_middle_domain"/>
    <property type="match status" value="1"/>
</dbReference>
<protein>
    <submittedName>
        <fullName evidence="1">Uncharacterized protein</fullName>
    </submittedName>
</protein>
<dbReference type="Gene3D" id="3.40.50.880">
    <property type="match status" value="1"/>
</dbReference>